<dbReference type="OrthoDB" id="3697873at2"/>
<reference evidence="3" key="1">
    <citation type="submission" date="2016-10" db="EMBL/GenBank/DDBJ databases">
        <authorList>
            <person name="Varghese N."/>
            <person name="Submissions S."/>
        </authorList>
    </citation>
    <scope>NUCLEOTIDE SEQUENCE [LARGE SCALE GENOMIC DNA]</scope>
    <source>
        <strain evidence="3">DSM 44437</strain>
    </source>
</reference>
<keyword evidence="3" id="KW-1185">Reference proteome</keyword>
<dbReference type="STRING" id="65499.SAMN04488000_108189"/>
<dbReference type="Proteomes" id="UP000199503">
    <property type="component" value="Unassembled WGS sequence"/>
</dbReference>
<protein>
    <submittedName>
        <fullName evidence="2">Uncharacterized protein</fullName>
    </submittedName>
</protein>
<evidence type="ECO:0000256" key="1">
    <source>
        <dbReference type="SAM" id="Coils"/>
    </source>
</evidence>
<sequence>MTQESAGADAALSAVGAAAGGAVGAAVSMFRAASGALDGIMAGASSQKFHVNKDNVLKAGLIIQDQAEVLNRALRSAKRDLQVHVGESSGIVSADISGLWNRRLMTDEDSYVGRIEQYVETLDKLSAQLQQSAKQYGFTEEEITTVFGKTT</sequence>
<dbReference type="AlphaFoldDB" id="A0A1H9NJS0"/>
<feature type="coiled-coil region" evidence="1">
    <location>
        <begin position="115"/>
        <end position="142"/>
    </location>
</feature>
<gene>
    <name evidence="2" type="ORF">SAMN04488000_108189</name>
</gene>
<keyword evidence="1" id="KW-0175">Coiled coil</keyword>
<evidence type="ECO:0000313" key="2">
    <source>
        <dbReference type="EMBL" id="SER36210.1"/>
    </source>
</evidence>
<proteinExistence type="predicted"/>
<accession>A0A1H9NJS0</accession>
<name>A0A1H9NJS0_9PSEU</name>
<evidence type="ECO:0000313" key="3">
    <source>
        <dbReference type="Proteomes" id="UP000199503"/>
    </source>
</evidence>
<dbReference type="EMBL" id="FOFV01000008">
    <property type="protein sequence ID" value="SER36210.1"/>
    <property type="molecule type" value="Genomic_DNA"/>
</dbReference>
<organism evidence="2 3">
    <name type="scientific">Lentzea albida</name>
    <dbReference type="NCBI Taxonomy" id="65499"/>
    <lineage>
        <taxon>Bacteria</taxon>
        <taxon>Bacillati</taxon>
        <taxon>Actinomycetota</taxon>
        <taxon>Actinomycetes</taxon>
        <taxon>Pseudonocardiales</taxon>
        <taxon>Pseudonocardiaceae</taxon>
        <taxon>Lentzea</taxon>
    </lineage>
</organism>
<dbReference type="RefSeq" id="WP_089918677.1">
    <property type="nucleotide sequence ID" value="NZ_FOFV01000008.1"/>
</dbReference>